<sequence length="145" mass="16336">MQDTLYRLIYVSRNGITENDDILREEIAGILDCSRRNNAHAGVTGALMFNRGCFAQVLEGPRDAVQETFERIQCDERHSHVSVLAFETVETRGFSHWAMAYVGEDNANIDEFAGFAEESGFEPERLAGEQVYELLQAHLLEAEHG</sequence>
<dbReference type="RefSeq" id="WP_147183343.1">
    <property type="nucleotide sequence ID" value="NZ_CP042382.1"/>
</dbReference>
<dbReference type="EMBL" id="CP042382">
    <property type="protein sequence ID" value="QEA38275.1"/>
    <property type="molecule type" value="Genomic_DNA"/>
</dbReference>
<evidence type="ECO:0000313" key="3">
    <source>
        <dbReference type="Proteomes" id="UP000321272"/>
    </source>
</evidence>
<dbReference type="PROSITE" id="PS50925">
    <property type="entry name" value="BLUF"/>
    <property type="match status" value="1"/>
</dbReference>
<organism evidence="2 3">
    <name type="scientific">Pistricoccus aurantiacus</name>
    <dbReference type="NCBI Taxonomy" id="1883414"/>
    <lineage>
        <taxon>Bacteria</taxon>
        <taxon>Pseudomonadati</taxon>
        <taxon>Pseudomonadota</taxon>
        <taxon>Gammaproteobacteria</taxon>
        <taxon>Oceanospirillales</taxon>
        <taxon>Halomonadaceae</taxon>
        <taxon>Pistricoccus</taxon>
    </lineage>
</organism>
<proteinExistence type="predicted"/>
<dbReference type="Proteomes" id="UP000321272">
    <property type="component" value="Chromosome"/>
</dbReference>
<dbReference type="Gene3D" id="3.30.70.100">
    <property type="match status" value="1"/>
</dbReference>
<keyword evidence="3" id="KW-1185">Reference proteome</keyword>
<dbReference type="InterPro" id="IPR036046">
    <property type="entry name" value="Acylphosphatase-like_dom_sf"/>
</dbReference>
<evidence type="ECO:0000313" key="2">
    <source>
        <dbReference type="EMBL" id="QEA38275.1"/>
    </source>
</evidence>
<feature type="domain" description="BLUF" evidence="1">
    <location>
        <begin position="5"/>
        <end position="100"/>
    </location>
</feature>
<accession>A0A5B8SS41</accession>
<name>A0A5B8SS41_9GAMM</name>
<protein>
    <submittedName>
        <fullName evidence="2">BLUF domain-containing protein</fullName>
    </submittedName>
</protein>
<dbReference type="KEGG" id="paur:FGL86_03765"/>
<dbReference type="GO" id="GO:0071949">
    <property type="term" value="F:FAD binding"/>
    <property type="evidence" value="ECO:0007669"/>
    <property type="project" value="InterPro"/>
</dbReference>
<gene>
    <name evidence="2" type="ORF">FGL86_03765</name>
</gene>
<dbReference type="GO" id="GO:0009882">
    <property type="term" value="F:blue light photoreceptor activity"/>
    <property type="evidence" value="ECO:0007669"/>
    <property type="project" value="InterPro"/>
</dbReference>
<dbReference type="SMART" id="SM01034">
    <property type="entry name" value="BLUF"/>
    <property type="match status" value="1"/>
</dbReference>
<dbReference type="SUPFAM" id="SSF54975">
    <property type="entry name" value="Acylphosphatase/BLUF domain-like"/>
    <property type="match status" value="1"/>
</dbReference>
<dbReference type="Pfam" id="PF04940">
    <property type="entry name" value="BLUF"/>
    <property type="match status" value="1"/>
</dbReference>
<reference evidence="2 3" key="1">
    <citation type="submission" date="2019-06" db="EMBL/GenBank/DDBJ databases">
        <title>Genome analyses of bacteria isolated from kimchi.</title>
        <authorList>
            <person name="Lee S."/>
            <person name="Ahn S."/>
            <person name="Roh S."/>
        </authorList>
    </citation>
    <scope>NUCLEOTIDE SEQUENCE [LARGE SCALE GENOMIC DNA]</scope>
    <source>
        <strain evidence="2 3">CBA4606</strain>
    </source>
</reference>
<dbReference type="AlphaFoldDB" id="A0A5B8SS41"/>
<evidence type="ECO:0000259" key="1">
    <source>
        <dbReference type="PROSITE" id="PS50925"/>
    </source>
</evidence>
<dbReference type="InterPro" id="IPR007024">
    <property type="entry name" value="BLUF_domain"/>
</dbReference>
<dbReference type="OrthoDB" id="557705at2"/>